<evidence type="ECO:0000259" key="7">
    <source>
        <dbReference type="Pfam" id="PF00892"/>
    </source>
</evidence>
<dbReference type="HOGENOM" id="CLU_033863_21_3_6"/>
<feature type="transmembrane region" description="Helical" evidence="6">
    <location>
        <begin position="127"/>
        <end position="146"/>
    </location>
</feature>
<reference evidence="9" key="1">
    <citation type="journal article" date="2005" name="Science">
        <title>Life at depth: Photobacterium profundum genome sequence and expression analysis.</title>
        <authorList>
            <person name="Vezzi A."/>
            <person name="Campanaro S."/>
            <person name="D'Angelo M."/>
            <person name="Simonato F."/>
            <person name="Vitulo N."/>
            <person name="Lauro F.M."/>
            <person name="Cestaro A."/>
            <person name="Malacrida G."/>
            <person name="Simionati B."/>
            <person name="Cannata N."/>
            <person name="Romualdi C."/>
            <person name="Bartlett D.H."/>
            <person name="Valle G."/>
        </authorList>
    </citation>
    <scope>NUCLEOTIDE SEQUENCE [LARGE SCALE GENOMIC DNA]</scope>
    <source>
        <strain evidence="9">ATCC BAA-1253 / SS9</strain>
    </source>
</reference>
<dbReference type="InterPro" id="IPR051258">
    <property type="entry name" value="Diverse_Substrate_Transporter"/>
</dbReference>
<feature type="transmembrane region" description="Helical" evidence="6">
    <location>
        <begin position="270"/>
        <end position="289"/>
    </location>
</feature>
<feature type="transmembrane region" description="Helical" evidence="6">
    <location>
        <begin position="101"/>
        <end position="120"/>
    </location>
</feature>
<keyword evidence="3 6" id="KW-0812">Transmembrane</keyword>
<feature type="transmembrane region" description="Helical" evidence="6">
    <location>
        <begin position="244"/>
        <end position="264"/>
    </location>
</feature>
<gene>
    <name evidence="8" type="primary">VV21456</name>
    <name evidence="8" type="ordered locus">PBPRB0127</name>
</gene>
<evidence type="ECO:0000313" key="9">
    <source>
        <dbReference type="Proteomes" id="UP000000593"/>
    </source>
</evidence>
<dbReference type="InterPro" id="IPR000620">
    <property type="entry name" value="EamA_dom"/>
</dbReference>
<dbReference type="Pfam" id="PF00892">
    <property type="entry name" value="EamA"/>
    <property type="match status" value="2"/>
</dbReference>
<name>Q6LL05_PHOPR</name>
<evidence type="ECO:0000256" key="3">
    <source>
        <dbReference type="ARBA" id="ARBA00022692"/>
    </source>
</evidence>
<feature type="transmembrane region" description="Helical" evidence="6">
    <location>
        <begin position="75"/>
        <end position="95"/>
    </location>
</feature>
<evidence type="ECO:0000256" key="6">
    <source>
        <dbReference type="SAM" id="Phobius"/>
    </source>
</evidence>
<accession>Q6LL05</accession>
<dbReference type="SUPFAM" id="SSF103481">
    <property type="entry name" value="Multidrug resistance efflux transporter EmrE"/>
    <property type="match status" value="2"/>
</dbReference>
<feature type="domain" description="EamA" evidence="7">
    <location>
        <begin position="156"/>
        <end position="285"/>
    </location>
</feature>
<dbReference type="KEGG" id="ppr:PBPRB0127"/>
<dbReference type="AlphaFoldDB" id="Q6LL05"/>
<comment type="subcellular location">
    <subcellularLocation>
        <location evidence="1">Cell membrane</location>
        <topology evidence="1">Multi-pass membrane protein</topology>
    </subcellularLocation>
</comment>
<keyword evidence="9" id="KW-1185">Reference proteome</keyword>
<dbReference type="Proteomes" id="UP000000593">
    <property type="component" value="Chromosome 2"/>
</dbReference>
<evidence type="ECO:0000256" key="5">
    <source>
        <dbReference type="ARBA" id="ARBA00023136"/>
    </source>
</evidence>
<dbReference type="PANTHER" id="PTHR42920">
    <property type="entry name" value="OS03G0707200 PROTEIN-RELATED"/>
    <property type="match status" value="1"/>
</dbReference>
<keyword evidence="4 6" id="KW-1133">Transmembrane helix</keyword>
<dbReference type="eggNOG" id="COG0697">
    <property type="taxonomic scope" value="Bacteria"/>
</dbReference>
<feature type="transmembrane region" description="Helical" evidence="6">
    <location>
        <begin position="214"/>
        <end position="232"/>
    </location>
</feature>
<keyword evidence="5 6" id="KW-0472">Membrane</keyword>
<sequence length="298" mass="33259">MLFRYVMTQHRRADLLIVCATLLASAGWIFSKQTIQGLPPFGFIGLRFVLASLLILPFCYRLFKQVSLKDIAQSSLVGMLLGAALLTWIYAISVSDTLGEGAFIMSLSMLLVPLVAWPLFKQKPSRPFWISLPFAIVGLVLLSLSGGGWHQSVSQVWFLLAAALLALQFNFNSRYAQRIPTLLLTCVQLFVTGVVGLIASLMFEQWPQTVNIEIWGWFASSVLIATSIRYVLQTAGQKHTSVANAAIIMVLEPVWTVFLSILWYGEKMPVEKVIGCSLILFALLLYRGWYTITGKLFK</sequence>
<feature type="transmembrane region" description="Helical" evidence="6">
    <location>
        <begin position="152"/>
        <end position="169"/>
    </location>
</feature>
<feature type="domain" description="EamA" evidence="7">
    <location>
        <begin position="13"/>
        <end position="143"/>
    </location>
</feature>
<dbReference type="PANTHER" id="PTHR42920:SF5">
    <property type="entry name" value="EAMA DOMAIN-CONTAINING PROTEIN"/>
    <property type="match status" value="1"/>
</dbReference>
<feature type="transmembrane region" description="Helical" evidence="6">
    <location>
        <begin position="41"/>
        <end position="63"/>
    </location>
</feature>
<proteinExistence type="predicted"/>
<evidence type="ECO:0000256" key="2">
    <source>
        <dbReference type="ARBA" id="ARBA00022475"/>
    </source>
</evidence>
<evidence type="ECO:0000256" key="1">
    <source>
        <dbReference type="ARBA" id="ARBA00004651"/>
    </source>
</evidence>
<organism evidence="8 9">
    <name type="scientific">Photobacterium profundum (strain SS9)</name>
    <dbReference type="NCBI Taxonomy" id="298386"/>
    <lineage>
        <taxon>Bacteria</taxon>
        <taxon>Pseudomonadati</taxon>
        <taxon>Pseudomonadota</taxon>
        <taxon>Gammaproteobacteria</taxon>
        <taxon>Vibrionales</taxon>
        <taxon>Vibrionaceae</taxon>
        <taxon>Photobacterium</taxon>
    </lineage>
</organism>
<dbReference type="EMBL" id="CR378675">
    <property type="protein sequence ID" value="CAG22000.1"/>
    <property type="molecule type" value="Genomic_DNA"/>
</dbReference>
<evidence type="ECO:0000256" key="4">
    <source>
        <dbReference type="ARBA" id="ARBA00022989"/>
    </source>
</evidence>
<keyword evidence="2" id="KW-1003">Cell membrane</keyword>
<dbReference type="InterPro" id="IPR037185">
    <property type="entry name" value="EmrE-like"/>
</dbReference>
<feature type="transmembrane region" description="Helical" evidence="6">
    <location>
        <begin position="181"/>
        <end position="202"/>
    </location>
</feature>
<evidence type="ECO:0000313" key="8">
    <source>
        <dbReference type="EMBL" id="CAG22000.1"/>
    </source>
</evidence>
<protein>
    <submittedName>
        <fullName evidence="8">Permease</fullName>
    </submittedName>
</protein>
<dbReference type="GO" id="GO:0005886">
    <property type="term" value="C:plasma membrane"/>
    <property type="evidence" value="ECO:0007669"/>
    <property type="project" value="UniProtKB-SubCell"/>
</dbReference>